<proteinExistence type="predicted"/>
<dbReference type="EMBL" id="CAXJIO010000002">
    <property type="protein sequence ID" value="CAL2101211.1"/>
    <property type="molecule type" value="Genomic_DNA"/>
</dbReference>
<evidence type="ECO:0008006" key="6">
    <source>
        <dbReference type="Google" id="ProtNLM"/>
    </source>
</evidence>
<dbReference type="PANTHER" id="PTHR46652">
    <property type="entry name" value="LEUCINE-RICH REPEAT AND IQ DOMAIN-CONTAINING PROTEIN 1-RELATED"/>
    <property type="match status" value="1"/>
</dbReference>
<keyword evidence="1" id="KW-0433">Leucine-rich repeat</keyword>
<evidence type="ECO:0000256" key="3">
    <source>
        <dbReference type="SAM" id="SignalP"/>
    </source>
</evidence>
<protein>
    <recommendedName>
        <fullName evidence="6">Secreted protein (Por secretion system target)</fullName>
    </recommendedName>
</protein>
<gene>
    <name evidence="4" type="ORF">T190423A01A_110101</name>
</gene>
<dbReference type="Proteomes" id="UP001497527">
    <property type="component" value="Unassembled WGS sequence"/>
</dbReference>
<accession>A0ABP1EYK1</accession>
<comment type="caution">
    <text evidence="4">The sequence shown here is derived from an EMBL/GenBank/DDBJ whole genome shotgun (WGS) entry which is preliminary data.</text>
</comment>
<dbReference type="Gene3D" id="3.80.10.10">
    <property type="entry name" value="Ribonuclease Inhibitor"/>
    <property type="match status" value="2"/>
</dbReference>
<dbReference type="RefSeq" id="WP_348713714.1">
    <property type="nucleotide sequence ID" value="NZ_CAXJIO010000002.1"/>
</dbReference>
<dbReference type="InterPro" id="IPR050836">
    <property type="entry name" value="SDS22/Internalin_LRR"/>
</dbReference>
<keyword evidence="2" id="KW-0677">Repeat</keyword>
<dbReference type="SUPFAM" id="SSF52058">
    <property type="entry name" value="L domain-like"/>
    <property type="match status" value="2"/>
</dbReference>
<evidence type="ECO:0000313" key="4">
    <source>
        <dbReference type="EMBL" id="CAL2101211.1"/>
    </source>
</evidence>
<dbReference type="InterPro" id="IPR001611">
    <property type="entry name" value="Leu-rich_rpt"/>
</dbReference>
<organism evidence="4 5">
    <name type="scientific">Tenacibaculum polynesiense</name>
    <dbReference type="NCBI Taxonomy" id="3137857"/>
    <lineage>
        <taxon>Bacteria</taxon>
        <taxon>Pseudomonadati</taxon>
        <taxon>Bacteroidota</taxon>
        <taxon>Flavobacteriia</taxon>
        <taxon>Flavobacteriales</taxon>
        <taxon>Flavobacteriaceae</taxon>
        <taxon>Tenacibaculum</taxon>
    </lineage>
</organism>
<dbReference type="InterPro" id="IPR032675">
    <property type="entry name" value="LRR_dom_sf"/>
</dbReference>
<sequence length="574" mass="62440">MKKNITLFLGLLLCLSLNSFAQVTFTDTNFKNALLSNPAINTNGDGAISFAEAAAVTNLTITNKSISDLDGLEHFINVEVLDCSNNNIEEIDTSPLTKLKFLIAENNSIKTIDVRTNTLWTLRLSGNPLVHAYLTGPSTFQIESIFGVSFSKDKIEYVCISAAQYGVQDNGVDHKYFWDSLGSALHIGDCTIQAPPTCPIINFADINFKNALLNHSPVIDTDGDGEICIDEAEAATGLFLYAKNISNLTGLNHFINIETLYYSDNNPTTNIHLNNNTKLKNLILRNQPITNLDISNNLLLESVQAFNCGLTSLDITNNINLKTLDASQNELTEIDISNNSSLTDINLQKNKLSNFNITPNNSGLKSIILYFNQIKEIDIRNCTSVNTIGIADNPLLEKAFLTGNHTFYDSSGSYASFADTVNCPNLKFVCVNNVSFFNTIKELITITWGNPDCTVTTDCSLSTSTPSFDSLFVLGPVPTIGTMYLTRRDASTIVQSADIYNASTGALAKRIALTFEDGFAVNPTRGSSPGGTTKPLGDPNSALIDCTDLLPGTYILKVYSTNGTGTFSKTFVKI</sequence>
<name>A0ABP1EYK1_9FLAO</name>
<evidence type="ECO:0000256" key="1">
    <source>
        <dbReference type="ARBA" id="ARBA00022614"/>
    </source>
</evidence>
<reference evidence="4 5" key="1">
    <citation type="submission" date="2024-05" db="EMBL/GenBank/DDBJ databases">
        <authorList>
            <person name="Duchaud E."/>
        </authorList>
    </citation>
    <scope>NUCLEOTIDE SEQUENCE [LARGE SCALE GENOMIC DNA]</scope>
    <source>
        <strain evidence="4">Ena-SAMPLE-TAB-13-05-2024-13:56:06:370-140308</strain>
    </source>
</reference>
<dbReference type="PROSITE" id="PS51450">
    <property type="entry name" value="LRR"/>
    <property type="match status" value="1"/>
</dbReference>
<evidence type="ECO:0000313" key="5">
    <source>
        <dbReference type="Proteomes" id="UP001497527"/>
    </source>
</evidence>
<feature type="signal peptide" evidence="3">
    <location>
        <begin position="1"/>
        <end position="21"/>
    </location>
</feature>
<keyword evidence="3" id="KW-0732">Signal</keyword>
<keyword evidence="5" id="KW-1185">Reference proteome</keyword>
<evidence type="ECO:0000256" key="2">
    <source>
        <dbReference type="ARBA" id="ARBA00022737"/>
    </source>
</evidence>
<feature type="chain" id="PRO_5047518826" description="Secreted protein (Por secretion system target)" evidence="3">
    <location>
        <begin position="22"/>
        <end position="574"/>
    </location>
</feature>
<dbReference type="PANTHER" id="PTHR46652:SF3">
    <property type="entry name" value="LEUCINE-RICH REPEAT-CONTAINING PROTEIN 9"/>
    <property type="match status" value="1"/>
</dbReference>